<protein>
    <recommendedName>
        <fullName evidence="6">Protein GAMETE EXPRESSED 1</fullName>
    </recommendedName>
</protein>
<feature type="compositionally biased region" description="Low complexity" evidence="1">
    <location>
        <begin position="514"/>
        <end position="528"/>
    </location>
</feature>
<evidence type="ECO:0000256" key="3">
    <source>
        <dbReference type="SAM" id="SignalP"/>
    </source>
</evidence>
<dbReference type="InterPro" id="IPR040346">
    <property type="entry name" value="GEX1/Brambleberry"/>
</dbReference>
<dbReference type="EMBL" id="CAJHNH020008499">
    <property type="protein sequence ID" value="CAG5136168.1"/>
    <property type="molecule type" value="Genomic_DNA"/>
</dbReference>
<evidence type="ECO:0008006" key="6">
    <source>
        <dbReference type="Google" id="ProtNLM"/>
    </source>
</evidence>
<organism evidence="4 5">
    <name type="scientific">Candidula unifasciata</name>
    <dbReference type="NCBI Taxonomy" id="100452"/>
    <lineage>
        <taxon>Eukaryota</taxon>
        <taxon>Metazoa</taxon>
        <taxon>Spiralia</taxon>
        <taxon>Lophotrochozoa</taxon>
        <taxon>Mollusca</taxon>
        <taxon>Gastropoda</taxon>
        <taxon>Heterobranchia</taxon>
        <taxon>Euthyneura</taxon>
        <taxon>Panpulmonata</taxon>
        <taxon>Eupulmonata</taxon>
        <taxon>Stylommatophora</taxon>
        <taxon>Helicina</taxon>
        <taxon>Helicoidea</taxon>
        <taxon>Geomitridae</taxon>
        <taxon>Candidula</taxon>
    </lineage>
</organism>
<dbReference type="OrthoDB" id="377549at2759"/>
<evidence type="ECO:0000313" key="5">
    <source>
        <dbReference type="Proteomes" id="UP000678393"/>
    </source>
</evidence>
<keyword evidence="2" id="KW-0812">Transmembrane</keyword>
<keyword evidence="2" id="KW-0472">Membrane</keyword>
<sequence>MPALSTKQQMTIHVLSLAVVSLAVLLTTALQADIDLSRYNEGKKQYELVEQKSQMPKYGQCWRDAMSVMQTGCRRLDDVVQSRLALSYLNCFLQIQGKVTYPCSGDSRLEVCVRDMSDPDRSSFATFFAHTQDICYFLQAQVWQELTEGTIGRLEASSSQVAEQLETSHRLQQDLASSQNLSLHNQERLMSQAQNLSDIINASSKNVHFLFEDLKKSTLEQRQIIGDLFDQLAKLQSTILGEISGFYSLFYYVLSVFVCYLLTSASRTSGARFWLFLIMTINVIIEQSVMRWISSSTSLFGTDDAGNERLYWLQRQCRRVALVLSLLVLGLCVYLYKDINAINNRLLVEIRRQNSDLWRFDDVSDVDRLSLLDELSDLQKVTESSSLHIESWLETSYGQFHPKDICTAVVTLIMALSHVYYLYYTQGSPYNLRPRRSGRGGNISPAAQVETARSFSRTVHQMQQIAEKNSRLIRAMQQHGHRPGTAAAGSHLTPKLENGAARIQPYHVDDADKSSMLTRSSLASSRKH</sequence>
<feature type="chain" id="PRO_5035949903" description="Protein GAMETE EXPRESSED 1" evidence="3">
    <location>
        <begin position="32"/>
        <end position="528"/>
    </location>
</feature>
<keyword evidence="2" id="KW-1133">Transmembrane helix</keyword>
<proteinExistence type="predicted"/>
<dbReference type="PANTHER" id="PTHR33538">
    <property type="entry name" value="PROTEIN GAMETE EXPRESSED 1"/>
    <property type="match status" value="1"/>
</dbReference>
<accession>A0A8S4A7D1</accession>
<comment type="caution">
    <text evidence="4">The sequence shown here is derived from an EMBL/GenBank/DDBJ whole genome shotgun (WGS) entry which is preliminary data.</text>
</comment>
<keyword evidence="3" id="KW-0732">Signal</keyword>
<gene>
    <name evidence="4" type="ORF">CUNI_LOCUS21726</name>
</gene>
<name>A0A8S4A7D1_9EUPU</name>
<feature type="transmembrane region" description="Helical" evidence="2">
    <location>
        <begin position="405"/>
        <end position="424"/>
    </location>
</feature>
<feature type="signal peptide" evidence="3">
    <location>
        <begin position="1"/>
        <end position="31"/>
    </location>
</feature>
<feature type="transmembrane region" description="Helical" evidence="2">
    <location>
        <begin position="244"/>
        <end position="262"/>
    </location>
</feature>
<feature type="transmembrane region" description="Helical" evidence="2">
    <location>
        <begin position="319"/>
        <end position="336"/>
    </location>
</feature>
<evidence type="ECO:0000256" key="1">
    <source>
        <dbReference type="SAM" id="MobiDB-lite"/>
    </source>
</evidence>
<feature type="region of interest" description="Disordered" evidence="1">
    <location>
        <begin position="506"/>
        <end position="528"/>
    </location>
</feature>
<dbReference type="PANTHER" id="PTHR33538:SF2">
    <property type="entry name" value="PROTEIN GAMETE EXPRESSED 1"/>
    <property type="match status" value="1"/>
</dbReference>
<keyword evidence="5" id="KW-1185">Reference proteome</keyword>
<evidence type="ECO:0000313" key="4">
    <source>
        <dbReference type="EMBL" id="CAG5136168.1"/>
    </source>
</evidence>
<reference evidence="4" key="1">
    <citation type="submission" date="2021-04" db="EMBL/GenBank/DDBJ databases">
        <authorList>
            <consortium name="Molecular Ecology Group"/>
        </authorList>
    </citation>
    <scope>NUCLEOTIDE SEQUENCE</scope>
</reference>
<dbReference type="AlphaFoldDB" id="A0A8S4A7D1"/>
<feature type="transmembrane region" description="Helical" evidence="2">
    <location>
        <begin position="274"/>
        <end position="293"/>
    </location>
</feature>
<evidence type="ECO:0000256" key="2">
    <source>
        <dbReference type="SAM" id="Phobius"/>
    </source>
</evidence>
<dbReference type="Proteomes" id="UP000678393">
    <property type="component" value="Unassembled WGS sequence"/>
</dbReference>